<dbReference type="PANTHER" id="PTHR10231">
    <property type="entry name" value="NUCLEOTIDE-SUGAR TRANSMEMBRANE TRANSPORTER"/>
    <property type="match status" value="1"/>
</dbReference>
<dbReference type="GO" id="GO:0000139">
    <property type="term" value="C:Golgi membrane"/>
    <property type="evidence" value="ECO:0007669"/>
    <property type="project" value="InterPro"/>
</dbReference>
<feature type="non-terminal residue" evidence="6">
    <location>
        <position position="1"/>
    </location>
</feature>
<comment type="subcellular location">
    <subcellularLocation>
        <location evidence="1">Membrane</location>
        <topology evidence="1">Multi-pass membrane protein</topology>
    </subcellularLocation>
</comment>
<dbReference type="Pfam" id="PF04142">
    <property type="entry name" value="Nuc_sug_transp"/>
    <property type="match status" value="1"/>
</dbReference>
<dbReference type="eggNOG" id="KOG2234">
    <property type="taxonomic scope" value="Eukaryota"/>
</dbReference>
<proteinExistence type="predicted"/>
<feature type="non-terminal residue" evidence="6">
    <location>
        <position position="76"/>
    </location>
</feature>
<evidence type="ECO:0000256" key="3">
    <source>
        <dbReference type="ARBA" id="ARBA00022989"/>
    </source>
</evidence>
<organism evidence="6 7">
    <name type="scientific">Sphaeroforma arctica JP610</name>
    <dbReference type="NCBI Taxonomy" id="667725"/>
    <lineage>
        <taxon>Eukaryota</taxon>
        <taxon>Ichthyosporea</taxon>
        <taxon>Ichthyophonida</taxon>
        <taxon>Sphaeroforma</taxon>
    </lineage>
</organism>
<evidence type="ECO:0000313" key="7">
    <source>
        <dbReference type="Proteomes" id="UP000054560"/>
    </source>
</evidence>
<name>A0A0L0F2V6_9EUKA</name>
<dbReference type="AlphaFoldDB" id="A0A0L0F2V6"/>
<accession>A0A0L0F2V6</accession>
<keyword evidence="4 5" id="KW-0472">Membrane</keyword>
<dbReference type="EMBL" id="KQ249872">
    <property type="protein sequence ID" value="KNC70944.1"/>
    <property type="molecule type" value="Genomic_DNA"/>
</dbReference>
<feature type="transmembrane region" description="Helical" evidence="5">
    <location>
        <begin position="6"/>
        <end position="32"/>
    </location>
</feature>
<dbReference type="OrthoDB" id="5986267at2759"/>
<reference evidence="6 7" key="1">
    <citation type="submission" date="2011-02" db="EMBL/GenBank/DDBJ databases">
        <title>The Genome Sequence of Sphaeroforma arctica JP610.</title>
        <authorList>
            <consortium name="The Broad Institute Genome Sequencing Platform"/>
            <person name="Russ C."/>
            <person name="Cuomo C."/>
            <person name="Young S.K."/>
            <person name="Zeng Q."/>
            <person name="Gargeya S."/>
            <person name="Alvarado L."/>
            <person name="Berlin A."/>
            <person name="Chapman S.B."/>
            <person name="Chen Z."/>
            <person name="Freedman E."/>
            <person name="Gellesch M."/>
            <person name="Goldberg J."/>
            <person name="Griggs A."/>
            <person name="Gujja S."/>
            <person name="Heilman E."/>
            <person name="Heiman D."/>
            <person name="Howarth C."/>
            <person name="Mehta T."/>
            <person name="Neiman D."/>
            <person name="Pearson M."/>
            <person name="Roberts A."/>
            <person name="Saif S."/>
            <person name="Shea T."/>
            <person name="Shenoy N."/>
            <person name="Sisk P."/>
            <person name="Stolte C."/>
            <person name="Sykes S."/>
            <person name="White J."/>
            <person name="Yandava C."/>
            <person name="Burger G."/>
            <person name="Gray M.W."/>
            <person name="Holland P.W.H."/>
            <person name="King N."/>
            <person name="Lang F.B.F."/>
            <person name="Roger A.J."/>
            <person name="Ruiz-Trillo I."/>
            <person name="Haas B."/>
            <person name="Nusbaum C."/>
            <person name="Birren B."/>
        </authorList>
    </citation>
    <scope>NUCLEOTIDE SEQUENCE [LARGE SCALE GENOMIC DNA]</scope>
    <source>
        <strain evidence="6 7">JP610</strain>
    </source>
</reference>
<sequence>DGKLYIASTAVVMGECVKLCVCIGIILATFNYNIKASIQHLREEIINKPTETLKMSVPAILYTLQGNLLFVGISNL</sequence>
<dbReference type="GO" id="GO:0015165">
    <property type="term" value="F:pyrimidine nucleotide-sugar transmembrane transporter activity"/>
    <property type="evidence" value="ECO:0007669"/>
    <property type="project" value="InterPro"/>
</dbReference>
<dbReference type="Proteomes" id="UP000054560">
    <property type="component" value="Unassembled WGS sequence"/>
</dbReference>
<keyword evidence="7" id="KW-1185">Reference proteome</keyword>
<evidence type="ECO:0000256" key="4">
    <source>
        <dbReference type="ARBA" id="ARBA00023136"/>
    </source>
</evidence>
<dbReference type="RefSeq" id="XP_014144846.1">
    <property type="nucleotide sequence ID" value="XM_014289371.1"/>
</dbReference>
<dbReference type="STRING" id="667725.A0A0L0F2V6"/>
<protein>
    <submittedName>
        <fullName evidence="6">Uncharacterized protein</fullName>
    </submittedName>
</protein>
<evidence type="ECO:0000256" key="2">
    <source>
        <dbReference type="ARBA" id="ARBA00022692"/>
    </source>
</evidence>
<evidence type="ECO:0000256" key="1">
    <source>
        <dbReference type="ARBA" id="ARBA00004141"/>
    </source>
</evidence>
<evidence type="ECO:0000256" key="5">
    <source>
        <dbReference type="SAM" id="Phobius"/>
    </source>
</evidence>
<evidence type="ECO:0000313" key="6">
    <source>
        <dbReference type="EMBL" id="KNC70944.1"/>
    </source>
</evidence>
<dbReference type="GeneID" id="25917028"/>
<gene>
    <name evidence="6" type="ORF">SARC_16524</name>
</gene>
<keyword evidence="2 5" id="KW-0812">Transmembrane</keyword>
<keyword evidence="3 5" id="KW-1133">Transmembrane helix</keyword>
<dbReference type="InterPro" id="IPR007271">
    <property type="entry name" value="Nuc_sug_transpt"/>
</dbReference>